<feature type="non-terminal residue" evidence="1">
    <location>
        <position position="1"/>
    </location>
</feature>
<accession>A0A0F9C709</accession>
<name>A0A0F9C709_9ZZZZ</name>
<evidence type="ECO:0000313" key="1">
    <source>
        <dbReference type="EMBL" id="KKL44974.1"/>
    </source>
</evidence>
<dbReference type="AlphaFoldDB" id="A0A0F9C709"/>
<protein>
    <submittedName>
        <fullName evidence="1">Uncharacterized protein</fullName>
    </submittedName>
</protein>
<reference evidence="1" key="1">
    <citation type="journal article" date="2015" name="Nature">
        <title>Complex archaea that bridge the gap between prokaryotes and eukaryotes.</title>
        <authorList>
            <person name="Spang A."/>
            <person name="Saw J.H."/>
            <person name="Jorgensen S.L."/>
            <person name="Zaremba-Niedzwiedzka K."/>
            <person name="Martijn J."/>
            <person name="Lind A.E."/>
            <person name="van Eijk R."/>
            <person name="Schleper C."/>
            <person name="Guy L."/>
            <person name="Ettema T.J."/>
        </authorList>
    </citation>
    <scope>NUCLEOTIDE SEQUENCE</scope>
</reference>
<comment type="caution">
    <text evidence="1">The sequence shown here is derived from an EMBL/GenBank/DDBJ whole genome shotgun (WGS) entry which is preliminary data.</text>
</comment>
<gene>
    <name evidence="1" type="ORF">LCGC14_2360370</name>
</gene>
<proteinExistence type="predicted"/>
<sequence>ALGRTAGRGASVEDELDAFEKHYGRDIKLPKETL</sequence>
<organism evidence="1">
    <name type="scientific">marine sediment metagenome</name>
    <dbReference type="NCBI Taxonomy" id="412755"/>
    <lineage>
        <taxon>unclassified sequences</taxon>
        <taxon>metagenomes</taxon>
        <taxon>ecological metagenomes</taxon>
    </lineage>
</organism>
<dbReference type="EMBL" id="LAZR01034556">
    <property type="protein sequence ID" value="KKL44974.1"/>
    <property type="molecule type" value="Genomic_DNA"/>
</dbReference>